<dbReference type="InterPro" id="IPR009071">
    <property type="entry name" value="HMG_box_dom"/>
</dbReference>
<evidence type="ECO:0000256" key="3">
    <source>
        <dbReference type="ARBA" id="ARBA00007057"/>
    </source>
</evidence>
<evidence type="ECO:0000259" key="12">
    <source>
        <dbReference type="Pfam" id="PF09011"/>
    </source>
</evidence>
<evidence type="ECO:0000256" key="4">
    <source>
        <dbReference type="ARBA" id="ARBA00022473"/>
    </source>
</evidence>
<evidence type="ECO:0000256" key="1">
    <source>
        <dbReference type="ARBA" id="ARBA00004123"/>
    </source>
</evidence>
<reference evidence="16" key="2">
    <citation type="submission" date="2025-04" db="UniProtKB">
        <authorList>
            <consortium name="RefSeq"/>
        </authorList>
    </citation>
    <scope>IDENTIFICATION</scope>
    <source>
        <strain evidence="16">USDA-PBARC FA_bdor</strain>
        <tissue evidence="16">Whole organism</tissue>
    </source>
</reference>
<keyword evidence="6" id="KW-0221">Differentiation</keyword>
<dbReference type="GO" id="GO:0030154">
    <property type="term" value="P:cell differentiation"/>
    <property type="evidence" value="ECO:0007669"/>
    <property type="project" value="UniProtKB-KW"/>
</dbReference>
<keyword evidence="7" id="KW-0238">DNA-binding</keyword>
<dbReference type="RefSeq" id="XP_011297171.1">
    <property type="nucleotide sequence ID" value="XM_011298869.1"/>
</dbReference>
<evidence type="ECO:0000256" key="5">
    <source>
        <dbReference type="ARBA" id="ARBA00022490"/>
    </source>
</evidence>
<evidence type="ECO:0000256" key="7">
    <source>
        <dbReference type="ARBA" id="ARBA00023125"/>
    </source>
</evidence>
<accession>A0A0C9R9V5</accession>
<gene>
    <name evidence="14" type="primary">mael_1</name>
    <name evidence="16" type="synonym">LOC105262957</name>
    <name evidence="14" type="ORF">g.8286</name>
</gene>
<feature type="domain" description="Maelstrom" evidence="13">
    <location>
        <begin position="137"/>
        <end position="341"/>
    </location>
</feature>
<comment type="subcellular location">
    <subcellularLocation>
        <location evidence="2">Cytoplasm</location>
    </subcellularLocation>
    <subcellularLocation>
        <location evidence="1">Nucleus</location>
    </subcellularLocation>
</comment>
<evidence type="ECO:0000256" key="2">
    <source>
        <dbReference type="ARBA" id="ARBA00004496"/>
    </source>
</evidence>
<keyword evidence="9" id="KW-0539">Nucleus</keyword>
<feature type="domain" description="HMG box" evidence="12">
    <location>
        <begin position="2"/>
        <end position="67"/>
    </location>
</feature>
<sequence length="464" mass="52998">MPPKRQQRNGFWYFMLDFKKAAENQGISFPGGMKDVQNDPECSRQWKSLSKVDRTHYSDLARRYKCRSMKLTGCGEPIAFIKERQRKIAEAEANMKSDILETIRMGQECKNIQNISFFFIHVQYFYTKDRSDSSVDYTPAEMAIIEYSIAEGVKGFYHQIINVQVEMGYARETLEHGERTHKIPTDYVKGEKDYFKIYEMFREFLQPTIDRTGKIPPVYTSKRFSNVVTCFLDRMIRAADLNDDVFSLYSLEYLYGNLMIMCNPDIDNHRINPEILAESELEKDAFAYSPNIDCEYHSKIDGASIHCSLATVRQWGFSICDYCCNFLGIEMIPDVHCPASSLTDDSDLLATGMACLAIDKKFLPGTVKSMTGVTEAYRLKKAARTPKEDEERRKKALLNPLVIIDHSLNLPPPPPLPPPASVRLLKPLRAPKSLALSPKESGNLQFSMTDFPELGASRTSHQTK</sequence>
<dbReference type="InterPro" id="IPR036910">
    <property type="entry name" value="HMG_box_dom_sf"/>
</dbReference>
<dbReference type="GO" id="GO:0043186">
    <property type="term" value="C:P granule"/>
    <property type="evidence" value="ECO:0007669"/>
    <property type="project" value="TreeGrafter"/>
</dbReference>
<keyword evidence="10" id="KW-0469">Meiosis</keyword>
<name>A0A0C9R9V5_9HYME</name>
<dbReference type="Pfam" id="PF09011">
    <property type="entry name" value="HMG_box_2"/>
    <property type="match status" value="1"/>
</dbReference>
<dbReference type="GO" id="GO:0007283">
    <property type="term" value="P:spermatogenesis"/>
    <property type="evidence" value="ECO:0007669"/>
    <property type="project" value="TreeGrafter"/>
</dbReference>
<evidence type="ECO:0000313" key="15">
    <source>
        <dbReference type="Proteomes" id="UP000694866"/>
    </source>
</evidence>
<evidence type="ECO:0000313" key="14">
    <source>
        <dbReference type="EMBL" id="JAG73363.1"/>
    </source>
</evidence>
<evidence type="ECO:0000256" key="9">
    <source>
        <dbReference type="ARBA" id="ARBA00023242"/>
    </source>
</evidence>
<keyword evidence="5" id="KW-0963">Cytoplasm</keyword>
<keyword evidence="15" id="KW-1185">Reference proteome</keyword>
<dbReference type="GO" id="GO:0007140">
    <property type="term" value="P:male meiotic nuclear division"/>
    <property type="evidence" value="ECO:0007669"/>
    <property type="project" value="TreeGrafter"/>
</dbReference>
<dbReference type="AlphaFoldDB" id="A0A0C9R9V5"/>
<dbReference type="Proteomes" id="UP000694866">
    <property type="component" value="Unplaced"/>
</dbReference>
<dbReference type="GO" id="GO:0005634">
    <property type="term" value="C:nucleus"/>
    <property type="evidence" value="ECO:0007669"/>
    <property type="project" value="UniProtKB-SubCell"/>
</dbReference>
<proteinExistence type="inferred from homology"/>
<dbReference type="GO" id="GO:0043565">
    <property type="term" value="F:sequence-specific DNA binding"/>
    <property type="evidence" value="ECO:0007669"/>
    <property type="project" value="TreeGrafter"/>
</dbReference>
<dbReference type="EMBL" id="GBYB01003596">
    <property type="protein sequence ID" value="JAG73363.1"/>
    <property type="molecule type" value="Transcribed_RNA"/>
</dbReference>
<evidence type="ECO:0000256" key="8">
    <source>
        <dbReference type="ARBA" id="ARBA00023158"/>
    </source>
</evidence>
<keyword evidence="8" id="KW-0943">RNA-mediated gene silencing</keyword>
<protein>
    <submittedName>
        <fullName evidence="14">Mael_1 protein</fullName>
    </submittedName>
    <submittedName>
        <fullName evidence="16">Protein maelstrom homolog</fullName>
    </submittedName>
</protein>
<dbReference type="SUPFAM" id="SSF47095">
    <property type="entry name" value="HMG-box"/>
    <property type="match status" value="1"/>
</dbReference>
<dbReference type="PANTHER" id="PTHR21358:SF4">
    <property type="entry name" value="PROTEIN MAELSTROM HOMOLOG"/>
    <property type="match status" value="1"/>
</dbReference>
<dbReference type="GO" id="GO:0045892">
    <property type="term" value="P:negative regulation of DNA-templated transcription"/>
    <property type="evidence" value="ECO:0007669"/>
    <property type="project" value="TreeGrafter"/>
</dbReference>
<dbReference type="KEGG" id="fas:105262957"/>
<reference evidence="14" key="1">
    <citation type="submission" date="2015-01" db="EMBL/GenBank/DDBJ databases">
        <title>Transcriptome Assembly of Fopius arisanus.</title>
        <authorList>
            <person name="Geib S."/>
        </authorList>
    </citation>
    <scope>NUCLEOTIDE SEQUENCE</scope>
</reference>
<dbReference type="Pfam" id="PF13017">
    <property type="entry name" value="Maelstrom"/>
    <property type="match status" value="1"/>
</dbReference>
<comment type="similarity">
    <text evidence="3">Belongs to the maelstrom family.</text>
</comment>
<evidence type="ECO:0000313" key="16">
    <source>
        <dbReference type="RefSeq" id="XP_011297171.1"/>
    </source>
</evidence>
<dbReference type="InterPro" id="IPR039259">
    <property type="entry name" value="Protein_maelstrom"/>
</dbReference>
<organism evidence="14">
    <name type="scientific">Fopius arisanus</name>
    <dbReference type="NCBI Taxonomy" id="64838"/>
    <lineage>
        <taxon>Eukaryota</taxon>
        <taxon>Metazoa</taxon>
        <taxon>Ecdysozoa</taxon>
        <taxon>Arthropoda</taxon>
        <taxon>Hexapoda</taxon>
        <taxon>Insecta</taxon>
        <taxon>Pterygota</taxon>
        <taxon>Neoptera</taxon>
        <taxon>Endopterygota</taxon>
        <taxon>Hymenoptera</taxon>
        <taxon>Apocrita</taxon>
        <taxon>Ichneumonoidea</taxon>
        <taxon>Braconidae</taxon>
        <taxon>Opiinae</taxon>
        <taxon>Fopius</taxon>
    </lineage>
</organism>
<dbReference type="GeneID" id="105262957"/>
<accession>A0A9R1SU41</accession>
<evidence type="ECO:0000256" key="6">
    <source>
        <dbReference type="ARBA" id="ARBA00022782"/>
    </source>
</evidence>
<dbReference type="InterPro" id="IPR024970">
    <property type="entry name" value="Maelstrom"/>
</dbReference>
<dbReference type="GO" id="GO:0060964">
    <property type="term" value="P:regulation of miRNA-mediated gene silencing"/>
    <property type="evidence" value="ECO:0007669"/>
    <property type="project" value="InterPro"/>
</dbReference>
<dbReference type="OrthoDB" id="24555at2759"/>
<evidence type="ECO:0000259" key="13">
    <source>
        <dbReference type="Pfam" id="PF13017"/>
    </source>
</evidence>
<evidence type="ECO:0000256" key="11">
    <source>
        <dbReference type="SAM" id="MobiDB-lite"/>
    </source>
</evidence>
<dbReference type="Gene3D" id="1.10.30.10">
    <property type="entry name" value="High mobility group box domain"/>
    <property type="match status" value="1"/>
</dbReference>
<evidence type="ECO:0000256" key="10">
    <source>
        <dbReference type="ARBA" id="ARBA00023254"/>
    </source>
</evidence>
<feature type="region of interest" description="Disordered" evidence="11">
    <location>
        <begin position="433"/>
        <end position="464"/>
    </location>
</feature>
<keyword evidence="4" id="KW-0217">Developmental protein</keyword>
<dbReference type="PANTHER" id="PTHR21358">
    <property type="entry name" value="PROTEIN MAELSTROM HOMOLOG"/>
    <property type="match status" value="1"/>
</dbReference>
<dbReference type="GO" id="GO:0034587">
    <property type="term" value="P:piRNA processing"/>
    <property type="evidence" value="ECO:0007669"/>
    <property type="project" value="TreeGrafter"/>
</dbReference>